<feature type="compositionally biased region" description="Low complexity" evidence="1">
    <location>
        <begin position="80"/>
        <end position="94"/>
    </location>
</feature>
<evidence type="ECO:0000313" key="2">
    <source>
        <dbReference type="EMBL" id="KAF6074965.1"/>
    </source>
</evidence>
<evidence type="ECO:0000313" key="3">
    <source>
        <dbReference type="Proteomes" id="UP000664940"/>
    </source>
</evidence>
<protein>
    <submittedName>
        <fullName evidence="2">Uncharacterized protein</fullName>
    </submittedName>
</protein>
<proteinExistence type="predicted"/>
<organism evidence="2 3">
    <name type="scientific">Phyllostomus discolor</name>
    <name type="common">pale spear-nosed bat</name>
    <dbReference type="NCBI Taxonomy" id="89673"/>
    <lineage>
        <taxon>Eukaryota</taxon>
        <taxon>Metazoa</taxon>
        <taxon>Chordata</taxon>
        <taxon>Craniata</taxon>
        <taxon>Vertebrata</taxon>
        <taxon>Euteleostomi</taxon>
        <taxon>Mammalia</taxon>
        <taxon>Eutheria</taxon>
        <taxon>Laurasiatheria</taxon>
        <taxon>Chiroptera</taxon>
        <taxon>Yangochiroptera</taxon>
        <taxon>Phyllostomidae</taxon>
        <taxon>Phyllostominae</taxon>
        <taxon>Phyllostomus</taxon>
    </lineage>
</organism>
<dbReference type="AlphaFoldDB" id="A0A834D8U1"/>
<feature type="region of interest" description="Disordered" evidence="1">
    <location>
        <begin position="1"/>
        <end position="20"/>
    </location>
</feature>
<name>A0A834D8U1_9CHIR</name>
<dbReference type="Proteomes" id="UP000664940">
    <property type="component" value="Unassembled WGS sequence"/>
</dbReference>
<dbReference type="EMBL" id="JABVXQ010000015">
    <property type="protein sequence ID" value="KAF6074965.1"/>
    <property type="molecule type" value="Genomic_DNA"/>
</dbReference>
<gene>
    <name evidence="2" type="ORF">HJG60_009375</name>
</gene>
<comment type="caution">
    <text evidence="2">The sequence shown here is derived from an EMBL/GenBank/DDBJ whole genome shotgun (WGS) entry which is preliminary data.</text>
</comment>
<feature type="region of interest" description="Disordered" evidence="1">
    <location>
        <begin position="69"/>
        <end position="111"/>
    </location>
</feature>
<accession>A0A834D8U1</accession>
<reference evidence="2 3" key="1">
    <citation type="journal article" date="2020" name="Nature">
        <title>Six reference-quality genomes reveal evolution of bat adaptations.</title>
        <authorList>
            <person name="Jebb D."/>
            <person name="Huang Z."/>
            <person name="Pippel M."/>
            <person name="Hughes G.M."/>
            <person name="Lavrichenko K."/>
            <person name="Devanna P."/>
            <person name="Winkler S."/>
            <person name="Jermiin L.S."/>
            <person name="Skirmuntt E.C."/>
            <person name="Katzourakis A."/>
            <person name="Burkitt-Gray L."/>
            <person name="Ray D.A."/>
            <person name="Sullivan K.A.M."/>
            <person name="Roscito J.G."/>
            <person name="Kirilenko B.M."/>
            <person name="Davalos L.M."/>
            <person name="Corthals A.P."/>
            <person name="Power M.L."/>
            <person name="Jones G."/>
            <person name="Ransome R.D."/>
            <person name="Dechmann D.K.N."/>
            <person name="Locatelli A.G."/>
            <person name="Puechmaille S.J."/>
            <person name="Fedrigo O."/>
            <person name="Jarvis E.D."/>
            <person name="Hiller M."/>
            <person name="Vernes S.C."/>
            <person name="Myers E.W."/>
            <person name="Teeling E.C."/>
        </authorList>
    </citation>
    <scope>NUCLEOTIDE SEQUENCE [LARGE SCALE GENOMIC DNA]</scope>
    <source>
        <strain evidence="2">Bat1K_MPI-CBG_1</strain>
    </source>
</reference>
<evidence type="ECO:0000256" key="1">
    <source>
        <dbReference type="SAM" id="MobiDB-lite"/>
    </source>
</evidence>
<sequence>MCSDGELNPQLFGVQDNTPTNSTTQARASCSLCRDFLFILPHSLLQSKQLSPGLTHTVSACCHSRVIQAHGPDNSRMPRSQQQSSQVSHSPQGQACRRPEQTPPLPLHTEGLPVSRGPWMCAFNIHLLLPP</sequence>